<evidence type="ECO:0000313" key="16">
    <source>
        <dbReference type="EMBL" id="TFF64933.1"/>
    </source>
</evidence>
<keyword evidence="5 12" id="KW-0378">Hydrolase</keyword>
<keyword evidence="3 12" id="KW-0235">DNA replication</keyword>
<evidence type="ECO:0000256" key="7">
    <source>
        <dbReference type="ARBA" id="ARBA00023015"/>
    </source>
</evidence>
<evidence type="ECO:0000256" key="13">
    <source>
        <dbReference type="RuleBase" id="RU003991"/>
    </source>
</evidence>
<organism evidence="16 17">
    <name type="scientific">Helcococcus ovis</name>
    <dbReference type="NCBI Taxonomy" id="72026"/>
    <lineage>
        <taxon>Bacteria</taxon>
        <taxon>Bacillati</taxon>
        <taxon>Bacillota</taxon>
        <taxon>Tissierellia</taxon>
        <taxon>Tissierellales</taxon>
        <taxon>Peptoniphilaceae</taxon>
        <taxon>Helcococcus</taxon>
    </lineage>
</organism>
<evidence type="ECO:0000256" key="4">
    <source>
        <dbReference type="ARBA" id="ARBA00022763"/>
    </source>
</evidence>
<evidence type="ECO:0000256" key="11">
    <source>
        <dbReference type="ARBA" id="ARBA00023236"/>
    </source>
</evidence>
<dbReference type="InterPro" id="IPR015927">
    <property type="entry name" value="Peptidase_S24_S26A/B/C"/>
</dbReference>
<protein>
    <recommendedName>
        <fullName evidence="12">LexA repressor</fullName>
        <ecNumber evidence="12">3.4.21.88</ecNumber>
    </recommendedName>
</protein>
<dbReference type="AlphaFoldDB" id="A0A4R9C1C1"/>
<dbReference type="GO" id="GO:0045892">
    <property type="term" value="P:negative regulation of DNA-templated transcription"/>
    <property type="evidence" value="ECO:0007669"/>
    <property type="project" value="UniProtKB-UniRule"/>
</dbReference>
<evidence type="ECO:0000256" key="3">
    <source>
        <dbReference type="ARBA" id="ARBA00022705"/>
    </source>
</evidence>
<evidence type="ECO:0000256" key="8">
    <source>
        <dbReference type="ARBA" id="ARBA00023125"/>
    </source>
</evidence>
<proteinExistence type="inferred from homology"/>
<dbReference type="InterPro" id="IPR036390">
    <property type="entry name" value="WH_DNA-bd_sf"/>
</dbReference>
<dbReference type="InterPro" id="IPR006199">
    <property type="entry name" value="LexA_DNA-bd_dom"/>
</dbReference>
<evidence type="ECO:0000256" key="2">
    <source>
        <dbReference type="ARBA" id="ARBA00022491"/>
    </source>
</evidence>
<feature type="active site" description="For autocatalytic cleavage activity" evidence="12">
    <location>
        <position position="163"/>
    </location>
</feature>
<dbReference type="RefSeq" id="WP_134710671.1">
    <property type="nucleotide sequence ID" value="NZ_CP119081.1"/>
</dbReference>
<dbReference type="GO" id="GO:0003677">
    <property type="term" value="F:DNA binding"/>
    <property type="evidence" value="ECO:0007669"/>
    <property type="project" value="UniProtKB-UniRule"/>
</dbReference>
<dbReference type="FunFam" id="2.10.109.10:FF:000001">
    <property type="entry name" value="LexA repressor"/>
    <property type="match status" value="1"/>
</dbReference>
<dbReference type="InterPro" id="IPR036388">
    <property type="entry name" value="WH-like_DNA-bd_sf"/>
</dbReference>
<evidence type="ECO:0000259" key="15">
    <source>
        <dbReference type="Pfam" id="PF01726"/>
    </source>
</evidence>
<dbReference type="Pfam" id="PF00717">
    <property type="entry name" value="Peptidase_S24"/>
    <property type="match status" value="1"/>
</dbReference>
<feature type="domain" description="LexA repressor DNA-binding" evidence="15">
    <location>
        <begin position="2"/>
        <end position="62"/>
    </location>
</feature>
<accession>A0A4R9C1C1</accession>
<keyword evidence="11 12" id="KW-0742">SOS response</keyword>
<name>A0A4R9C1C1_9FIRM</name>
<comment type="caution">
    <text evidence="16">The sequence shown here is derived from an EMBL/GenBank/DDBJ whole genome shotgun (WGS) entry which is preliminary data.</text>
</comment>
<comment type="similarity">
    <text evidence="1 12 13">Belongs to the peptidase S24 family.</text>
</comment>
<keyword evidence="7 12" id="KW-0805">Transcription regulation</keyword>
<keyword evidence="2 12" id="KW-0678">Repressor</keyword>
<dbReference type="Pfam" id="PF01726">
    <property type="entry name" value="LexA_DNA_bind"/>
    <property type="match status" value="1"/>
</dbReference>
<dbReference type="InterPro" id="IPR050077">
    <property type="entry name" value="LexA_repressor"/>
</dbReference>
<dbReference type="HAMAP" id="MF_00015">
    <property type="entry name" value="LexA"/>
    <property type="match status" value="1"/>
</dbReference>
<dbReference type="GO" id="GO:0006260">
    <property type="term" value="P:DNA replication"/>
    <property type="evidence" value="ECO:0007669"/>
    <property type="project" value="UniProtKB-UniRule"/>
</dbReference>
<dbReference type="GO" id="GO:0009432">
    <property type="term" value="P:SOS response"/>
    <property type="evidence" value="ECO:0007669"/>
    <property type="project" value="UniProtKB-UniRule"/>
</dbReference>
<comment type="function">
    <text evidence="12">Represses a number of genes involved in the response to DNA damage (SOS response), including recA and lexA. In the presence of single-stranded DNA, RecA interacts with LexA causing an autocatalytic cleavage which disrupts the DNA-binding part of LexA, leading to derepression of the SOS regulon and eventually DNA repair.</text>
</comment>
<evidence type="ECO:0000259" key="14">
    <source>
        <dbReference type="Pfam" id="PF00717"/>
    </source>
</evidence>
<dbReference type="GeneID" id="97030905"/>
<dbReference type="Gene3D" id="2.10.109.10">
    <property type="entry name" value="Umud Fragment, subunit A"/>
    <property type="match status" value="1"/>
</dbReference>
<dbReference type="Proteomes" id="UP000297454">
    <property type="component" value="Unassembled WGS sequence"/>
</dbReference>
<keyword evidence="8 12" id="KW-0238">DNA-binding</keyword>
<dbReference type="Gene3D" id="1.10.10.10">
    <property type="entry name" value="Winged helix-like DNA-binding domain superfamily/Winged helix DNA-binding domain"/>
    <property type="match status" value="1"/>
</dbReference>
<feature type="domain" description="Peptidase S24/S26A/S26B/S26C" evidence="14">
    <location>
        <begin position="84"/>
        <end position="196"/>
    </location>
</feature>
<reference evidence="16 17" key="1">
    <citation type="submission" date="2019-01" db="EMBL/GenBank/DDBJ databases">
        <title>Draft Genome Sequences of Helcococcus ovis Strains Isolated from the Uterus and Vagina of Dairy Cows with Metritis.</title>
        <authorList>
            <person name="Cunha F."/>
            <person name="Jeon S.J."/>
            <person name="Kutzer P."/>
            <person name="Galvao K.N."/>
        </authorList>
    </citation>
    <scope>NUCLEOTIDE SEQUENCE [LARGE SCALE GENOMIC DNA]</scope>
    <source>
        <strain evidence="16 17">KG-37</strain>
    </source>
</reference>
<evidence type="ECO:0000256" key="1">
    <source>
        <dbReference type="ARBA" id="ARBA00007484"/>
    </source>
</evidence>
<comment type="subunit">
    <text evidence="12">Homodimer.</text>
</comment>
<keyword evidence="9 12" id="KW-0804">Transcription</keyword>
<dbReference type="PANTHER" id="PTHR33516:SF2">
    <property type="entry name" value="LEXA REPRESSOR-RELATED"/>
    <property type="match status" value="1"/>
</dbReference>
<dbReference type="CDD" id="cd06529">
    <property type="entry name" value="S24_LexA-like"/>
    <property type="match status" value="1"/>
</dbReference>
<dbReference type="PRINTS" id="PR00726">
    <property type="entry name" value="LEXASERPTASE"/>
</dbReference>
<evidence type="ECO:0000256" key="12">
    <source>
        <dbReference type="HAMAP-Rule" id="MF_00015"/>
    </source>
</evidence>
<feature type="site" description="Cleavage; by autolysis" evidence="12">
    <location>
        <begin position="91"/>
        <end position="92"/>
    </location>
</feature>
<gene>
    <name evidence="12 16" type="primary">lexA</name>
    <name evidence="16" type="ORF">EQF91_07010</name>
</gene>
<sequence>MLNDRQIKVLNFLIEYISINQFPPSVREIQAKVGIKSTSTVNSDLNKLNNLGYIKKNNQMSRSIEILKDANGDSTHKEETIDVPLLGKVAAGTPILAVEDVDSFFPIPDYYSKFGELFMLEIKGDSMIEAGILDGDKILVKKTNYADHGDIVVALIDDSATCKRFYKKNDQVMLIPENSTMEPIIPDNLQILGKVISLFREHI</sequence>
<comment type="catalytic activity">
    <reaction evidence="12">
        <text>Hydrolysis of Ala-|-Gly bond in repressor LexA.</text>
        <dbReference type="EC" id="3.4.21.88"/>
    </reaction>
</comment>
<dbReference type="EMBL" id="SCFR01000027">
    <property type="protein sequence ID" value="TFF64933.1"/>
    <property type="molecule type" value="Genomic_DNA"/>
</dbReference>
<dbReference type="InterPro" id="IPR006200">
    <property type="entry name" value="LexA"/>
</dbReference>
<dbReference type="NCBIfam" id="TIGR00498">
    <property type="entry name" value="lexA"/>
    <property type="match status" value="1"/>
</dbReference>
<dbReference type="SUPFAM" id="SSF46785">
    <property type="entry name" value="Winged helix' DNA-binding domain"/>
    <property type="match status" value="1"/>
</dbReference>
<evidence type="ECO:0000256" key="6">
    <source>
        <dbReference type="ARBA" id="ARBA00022813"/>
    </source>
</evidence>
<dbReference type="EC" id="3.4.21.88" evidence="12"/>
<evidence type="ECO:0000256" key="5">
    <source>
        <dbReference type="ARBA" id="ARBA00022801"/>
    </source>
</evidence>
<feature type="active site" description="For autocatalytic cleavage activity" evidence="12">
    <location>
        <position position="126"/>
    </location>
</feature>
<dbReference type="PANTHER" id="PTHR33516">
    <property type="entry name" value="LEXA REPRESSOR"/>
    <property type="match status" value="1"/>
</dbReference>
<evidence type="ECO:0000256" key="10">
    <source>
        <dbReference type="ARBA" id="ARBA00023204"/>
    </source>
</evidence>
<evidence type="ECO:0000256" key="9">
    <source>
        <dbReference type="ARBA" id="ARBA00023163"/>
    </source>
</evidence>
<keyword evidence="10 12" id="KW-0234">DNA repair</keyword>
<dbReference type="InterPro" id="IPR036286">
    <property type="entry name" value="LexA/Signal_pep-like_sf"/>
</dbReference>
<dbReference type="OrthoDB" id="9802364at2"/>
<dbReference type="SUPFAM" id="SSF51306">
    <property type="entry name" value="LexA/Signal peptidase"/>
    <property type="match status" value="1"/>
</dbReference>
<dbReference type="InterPro" id="IPR006197">
    <property type="entry name" value="Peptidase_S24_LexA"/>
</dbReference>
<keyword evidence="4 12" id="KW-0227">DNA damage</keyword>
<evidence type="ECO:0000313" key="17">
    <source>
        <dbReference type="Proteomes" id="UP000297454"/>
    </source>
</evidence>
<keyword evidence="17" id="KW-1185">Reference proteome</keyword>
<dbReference type="GO" id="GO:0006281">
    <property type="term" value="P:DNA repair"/>
    <property type="evidence" value="ECO:0007669"/>
    <property type="project" value="UniProtKB-UniRule"/>
</dbReference>
<dbReference type="InterPro" id="IPR039418">
    <property type="entry name" value="LexA-like"/>
</dbReference>
<dbReference type="GO" id="GO:0006508">
    <property type="term" value="P:proteolysis"/>
    <property type="evidence" value="ECO:0007669"/>
    <property type="project" value="InterPro"/>
</dbReference>
<keyword evidence="6 12" id="KW-0068">Autocatalytic cleavage</keyword>
<feature type="DNA-binding region" description="H-T-H motif" evidence="12">
    <location>
        <begin position="26"/>
        <end position="46"/>
    </location>
</feature>
<dbReference type="GO" id="GO:0004252">
    <property type="term" value="F:serine-type endopeptidase activity"/>
    <property type="evidence" value="ECO:0007669"/>
    <property type="project" value="UniProtKB-UniRule"/>
</dbReference>